<feature type="chain" id="PRO_5046276844" evidence="3">
    <location>
        <begin position="29"/>
        <end position="233"/>
    </location>
</feature>
<accession>A0ABU9CD58</accession>
<evidence type="ECO:0000313" key="4">
    <source>
        <dbReference type="EMBL" id="MEK8049130.1"/>
    </source>
</evidence>
<protein>
    <submittedName>
        <fullName evidence="4">Plastocyanin</fullName>
    </submittedName>
</protein>
<sequence>MTPSTALPRRAALGLITAALFTGAPAHAGQLQVTVLDADGKPAPDVAVMVQPTGIWPSQPLPEPVPIVQQGSKFLPYVTVVPVGATVRFINRDRYDHHVRSQPGGPLGSIAPAQQFEFRLAALRGGKEAAQDLKAENPGVVTLGCHIHGSMRGHLVISASPWTGVSDERGRVTLANLPDGPVQLRLWHPDQLVEQPVQRVQASGNASVDATLNFAPKPRRAPPAPPRDYNTTY</sequence>
<organism evidence="4 5">
    <name type="scientific">Pseudaquabacterium inlustre</name>
    <dbReference type="NCBI Taxonomy" id="2984192"/>
    <lineage>
        <taxon>Bacteria</taxon>
        <taxon>Pseudomonadati</taxon>
        <taxon>Pseudomonadota</taxon>
        <taxon>Betaproteobacteria</taxon>
        <taxon>Burkholderiales</taxon>
        <taxon>Sphaerotilaceae</taxon>
        <taxon>Pseudaquabacterium</taxon>
    </lineage>
</organism>
<dbReference type="InterPro" id="IPR008972">
    <property type="entry name" value="Cupredoxin"/>
</dbReference>
<dbReference type="Proteomes" id="UP001365405">
    <property type="component" value="Unassembled WGS sequence"/>
</dbReference>
<feature type="signal peptide" evidence="3">
    <location>
        <begin position="1"/>
        <end position="28"/>
    </location>
</feature>
<name>A0ABU9CD58_9BURK</name>
<proteinExistence type="predicted"/>
<dbReference type="EMBL" id="JBBUTH010000001">
    <property type="protein sequence ID" value="MEK8049130.1"/>
    <property type="molecule type" value="Genomic_DNA"/>
</dbReference>
<evidence type="ECO:0000256" key="2">
    <source>
        <dbReference type="SAM" id="MobiDB-lite"/>
    </source>
</evidence>
<reference evidence="4 5" key="1">
    <citation type="submission" date="2024-04" db="EMBL/GenBank/DDBJ databases">
        <title>Novel species of the genus Ideonella isolated from streams.</title>
        <authorList>
            <person name="Lu H."/>
        </authorList>
    </citation>
    <scope>NUCLEOTIDE SEQUENCE [LARGE SCALE GENOMIC DNA]</scope>
    <source>
        <strain evidence="4 5">DXS22W</strain>
    </source>
</reference>
<keyword evidence="5" id="KW-1185">Reference proteome</keyword>
<comment type="caution">
    <text evidence="4">The sequence shown here is derived from an EMBL/GenBank/DDBJ whole genome shotgun (WGS) entry which is preliminary data.</text>
</comment>
<comment type="subcellular location">
    <subcellularLocation>
        <location evidence="1">Periplasm</location>
    </subcellularLocation>
</comment>
<dbReference type="SUPFAM" id="SSF49503">
    <property type="entry name" value="Cupredoxins"/>
    <property type="match status" value="1"/>
</dbReference>
<dbReference type="RefSeq" id="WP_341408802.1">
    <property type="nucleotide sequence ID" value="NZ_JBBUTH010000001.1"/>
</dbReference>
<gene>
    <name evidence="4" type="ORF">AACH10_02660</name>
</gene>
<keyword evidence="3" id="KW-0732">Signal</keyword>
<dbReference type="Gene3D" id="2.60.40.420">
    <property type="entry name" value="Cupredoxins - blue copper proteins"/>
    <property type="match status" value="1"/>
</dbReference>
<evidence type="ECO:0000256" key="3">
    <source>
        <dbReference type="SAM" id="SignalP"/>
    </source>
</evidence>
<evidence type="ECO:0000256" key="1">
    <source>
        <dbReference type="ARBA" id="ARBA00004418"/>
    </source>
</evidence>
<evidence type="ECO:0000313" key="5">
    <source>
        <dbReference type="Proteomes" id="UP001365405"/>
    </source>
</evidence>
<feature type="region of interest" description="Disordered" evidence="2">
    <location>
        <begin position="213"/>
        <end position="233"/>
    </location>
</feature>